<name>A0A0F9IFW7_9ZZZZ</name>
<dbReference type="AlphaFoldDB" id="A0A0F9IFW7"/>
<organism evidence="1">
    <name type="scientific">marine sediment metagenome</name>
    <dbReference type="NCBI Taxonomy" id="412755"/>
    <lineage>
        <taxon>unclassified sequences</taxon>
        <taxon>metagenomes</taxon>
        <taxon>ecological metagenomes</taxon>
    </lineage>
</organism>
<gene>
    <name evidence="1" type="ORF">LCGC14_1663910</name>
</gene>
<comment type="caution">
    <text evidence="1">The sequence shown here is derived from an EMBL/GenBank/DDBJ whole genome shotgun (WGS) entry which is preliminary data.</text>
</comment>
<sequence>MNNYPLTVTWDTDSDLLYHLECEKCGKLFWISNPWEKPLLCKVCQEKGGEA</sequence>
<accession>A0A0F9IFW7</accession>
<reference evidence="1" key="1">
    <citation type="journal article" date="2015" name="Nature">
        <title>Complex archaea that bridge the gap between prokaryotes and eukaryotes.</title>
        <authorList>
            <person name="Spang A."/>
            <person name="Saw J.H."/>
            <person name="Jorgensen S.L."/>
            <person name="Zaremba-Niedzwiedzka K."/>
            <person name="Martijn J."/>
            <person name="Lind A.E."/>
            <person name="van Eijk R."/>
            <person name="Schleper C."/>
            <person name="Guy L."/>
            <person name="Ettema T.J."/>
        </authorList>
    </citation>
    <scope>NUCLEOTIDE SEQUENCE</scope>
</reference>
<evidence type="ECO:0000313" key="1">
    <source>
        <dbReference type="EMBL" id="KKM18619.1"/>
    </source>
</evidence>
<proteinExistence type="predicted"/>
<dbReference type="EMBL" id="LAZR01014183">
    <property type="protein sequence ID" value="KKM18619.1"/>
    <property type="molecule type" value="Genomic_DNA"/>
</dbReference>
<protein>
    <submittedName>
        <fullName evidence="1">Uncharacterized protein</fullName>
    </submittedName>
</protein>